<proteinExistence type="inferred from homology"/>
<dbReference type="Pfam" id="PF02458">
    <property type="entry name" value="Transferase"/>
    <property type="match status" value="1"/>
</dbReference>
<dbReference type="EMBL" id="QGNW01001190">
    <property type="protein sequence ID" value="RVW50969.1"/>
    <property type="molecule type" value="Genomic_DNA"/>
</dbReference>
<keyword evidence="2" id="KW-0808">Transferase</keyword>
<evidence type="ECO:0000256" key="3">
    <source>
        <dbReference type="ARBA" id="ARBA00023315"/>
    </source>
</evidence>
<dbReference type="PANTHER" id="PTHR31623:SF110">
    <property type="entry name" value="VINORINE SYNTHASE-LIKE"/>
    <property type="match status" value="1"/>
</dbReference>
<dbReference type="PANTHER" id="PTHR31623">
    <property type="entry name" value="F21J9.9"/>
    <property type="match status" value="1"/>
</dbReference>
<dbReference type="Gene3D" id="3.30.559.10">
    <property type="entry name" value="Chloramphenicol acetyltransferase-like domain"/>
    <property type="match status" value="2"/>
</dbReference>
<evidence type="ECO:0000256" key="1">
    <source>
        <dbReference type="ARBA" id="ARBA00009861"/>
    </source>
</evidence>
<comment type="similarity">
    <text evidence="1">Belongs to the plant acyltransferase family.</text>
</comment>
<evidence type="ECO:0000313" key="4">
    <source>
        <dbReference type="EMBL" id="RVW50969.1"/>
    </source>
</evidence>
<keyword evidence="3" id="KW-0012">Acyltransferase</keyword>
<accession>A0A438ET80</accession>
<dbReference type="AlphaFoldDB" id="A0A438ET80"/>
<gene>
    <name evidence="4" type="primary">ACT_0</name>
    <name evidence="4" type="ORF">CK203_071248</name>
</gene>
<evidence type="ECO:0000256" key="2">
    <source>
        <dbReference type="ARBA" id="ARBA00022679"/>
    </source>
</evidence>
<dbReference type="InterPro" id="IPR023213">
    <property type="entry name" value="CAT-like_dom_sf"/>
</dbReference>
<dbReference type="GO" id="GO:0016746">
    <property type="term" value="F:acyltransferase activity"/>
    <property type="evidence" value="ECO:0007669"/>
    <property type="project" value="UniProtKB-KW"/>
</dbReference>
<evidence type="ECO:0000313" key="5">
    <source>
        <dbReference type="Proteomes" id="UP000288805"/>
    </source>
</evidence>
<sequence length="449" mass="50005">MPSPMEVTIISRETIKPSSPTPHHLRAFKLSLLDQLVPCCYTQVLLFYLIDGFHGQSIETSHISTRLKDSLSETLTHFYPLAGSIGDDELQIDCNDEGVPYFEARVDCNLSEFLQEPELELLNHFFPCDPLNTPPMAKLHLAMIQVNIFNRGGIAIGVCLSHKIADGVSISAFLKAWAAIARGCFEEYRSFEAKSLFPQNESLPQDYSMVLGKCLIRTGKCVTKRVVFDASAIAALKAKASVDCTRVEVVSAFIWKRAMAAAKQKLGFQRSSILTHAVNLRKKTIPSLPESSIGNLFWIAITEGRVDDEAELDLLVDKTRKAISKISCDFAKKLQGEEGFAVAFEHVKEVKAAFEEDGVDFYGFSSWCKFEVYEGDFGWGRPIWVSSFSGKGSVYKNLIFFMDTRCGNGIEAWVTLDEEELGILECDPEFLSFGSMDPSPLKLAHFGKV</sequence>
<protein>
    <submittedName>
        <fullName evidence="4">Vinorine synthase</fullName>
    </submittedName>
</protein>
<name>A0A438ET80_VITVI</name>
<dbReference type="Proteomes" id="UP000288805">
    <property type="component" value="Unassembled WGS sequence"/>
</dbReference>
<reference evidence="4 5" key="1">
    <citation type="journal article" date="2018" name="PLoS Genet.">
        <title>Population sequencing reveals clonal diversity and ancestral inbreeding in the grapevine cultivar Chardonnay.</title>
        <authorList>
            <person name="Roach M.J."/>
            <person name="Johnson D.L."/>
            <person name="Bohlmann J."/>
            <person name="van Vuuren H.J."/>
            <person name="Jones S.J."/>
            <person name="Pretorius I.S."/>
            <person name="Schmidt S.A."/>
            <person name="Borneman A.R."/>
        </authorList>
    </citation>
    <scope>NUCLEOTIDE SEQUENCE [LARGE SCALE GENOMIC DNA]</scope>
    <source>
        <strain evidence="5">cv. Chardonnay</strain>
        <tissue evidence="4">Leaf</tissue>
    </source>
</reference>
<organism evidence="4 5">
    <name type="scientific">Vitis vinifera</name>
    <name type="common">Grape</name>
    <dbReference type="NCBI Taxonomy" id="29760"/>
    <lineage>
        <taxon>Eukaryota</taxon>
        <taxon>Viridiplantae</taxon>
        <taxon>Streptophyta</taxon>
        <taxon>Embryophyta</taxon>
        <taxon>Tracheophyta</taxon>
        <taxon>Spermatophyta</taxon>
        <taxon>Magnoliopsida</taxon>
        <taxon>eudicotyledons</taxon>
        <taxon>Gunneridae</taxon>
        <taxon>Pentapetalae</taxon>
        <taxon>rosids</taxon>
        <taxon>Vitales</taxon>
        <taxon>Vitaceae</taxon>
        <taxon>Viteae</taxon>
        <taxon>Vitis</taxon>
    </lineage>
</organism>
<comment type="caution">
    <text evidence="4">The sequence shown here is derived from an EMBL/GenBank/DDBJ whole genome shotgun (WGS) entry which is preliminary data.</text>
</comment>